<keyword evidence="7" id="KW-0067">ATP-binding</keyword>
<evidence type="ECO:0000256" key="14">
    <source>
        <dbReference type="SAM" id="MobiDB-lite"/>
    </source>
</evidence>
<dbReference type="InterPro" id="IPR014001">
    <property type="entry name" value="Helicase_ATP-bd"/>
</dbReference>
<dbReference type="GO" id="GO:0000812">
    <property type="term" value="C:Swr1 complex"/>
    <property type="evidence" value="ECO:0007669"/>
    <property type="project" value="TreeGrafter"/>
</dbReference>
<keyword evidence="13" id="KW-0175">Coiled coil</keyword>
<dbReference type="GO" id="GO:0140096">
    <property type="term" value="F:catalytic activity, acting on a protein"/>
    <property type="evidence" value="ECO:0007669"/>
    <property type="project" value="UniProtKB-ARBA"/>
</dbReference>
<evidence type="ECO:0008006" key="20">
    <source>
        <dbReference type="Google" id="ProtNLM"/>
    </source>
</evidence>
<feature type="compositionally biased region" description="Acidic residues" evidence="14">
    <location>
        <begin position="476"/>
        <end position="488"/>
    </location>
</feature>
<feature type="compositionally biased region" description="Polar residues" evidence="14">
    <location>
        <begin position="23"/>
        <end position="33"/>
    </location>
</feature>
<dbReference type="Pfam" id="PF00176">
    <property type="entry name" value="SNF2-rel_dom"/>
    <property type="match status" value="1"/>
</dbReference>
<dbReference type="GO" id="GO:0004386">
    <property type="term" value="F:helicase activity"/>
    <property type="evidence" value="ECO:0007669"/>
    <property type="project" value="UniProtKB-KW"/>
</dbReference>
<keyword evidence="6" id="KW-0347">Helicase</keyword>
<feature type="region of interest" description="Disordered" evidence="14">
    <location>
        <begin position="538"/>
        <end position="610"/>
    </location>
</feature>
<dbReference type="InterPro" id="IPR049730">
    <property type="entry name" value="SNF2/RAD54-like_C"/>
</dbReference>
<evidence type="ECO:0000259" key="15">
    <source>
        <dbReference type="PROSITE" id="PS51192"/>
    </source>
</evidence>
<feature type="region of interest" description="Disordered" evidence="14">
    <location>
        <begin position="1178"/>
        <end position="1199"/>
    </location>
</feature>
<feature type="domain" description="HSA" evidence="17">
    <location>
        <begin position="254"/>
        <end position="326"/>
    </location>
</feature>
<dbReference type="GO" id="GO:0042393">
    <property type="term" value="F:histone binding"/>
    <property type="evidence" value="ECO:0007669"/>
    <property type="project" value="TreeGrafter"/>
</dbReference>
<name>A0A9N9ZZH2_BEMTA</name>
<dbReference type="CDD" id="cd18793">
    <property type="entry name" value="SF2_C_SNF"/>
    <property type="match status" value="1"/>
</dbReference>
<proteinExistence type="inferred from homology"/>
<evidence type="ECO:0000256" key="7">
    <source>
        <dbReference type="ARBA" id="ARBA00022840"/>
    </source>
</evidence>
<dbReference type="PANTHER" id="PTHR45685">
    <property type="entry name" value="HELICASE SRCAP-RELATED"/>
    <property type="match status" value="1"/>
</dbReference>
<keyword evidence="19" id="KW-1185">Reference proteome</keyword>
<dbReference type="Gene3D" id="1.20.120.850">
    <property type="entry name" value="SWI2/SNF2 ATPases, N-terminal domain"/>
    <property type="match status" value="1"/>
</dbReference>
<keyword evidence="12" id="KW-0539">Nucleus</keyword>
<evidence type="ECO:0000259" key="17">
    <source>
        <dbReference type="PROSITE" id="PS51204"/>
    </source>
</evidence>
<keyword evidence="9" id="KW-0805">Transcription regulation</keyword>
<dbReference type="InterPro" id="IPR038718">
    <property type="entry name" value="SNF2-like_sf"/>
</dbReference>
<keyword evidence="3" id="KW-0597">Phosphoprotein</keyword>
<keyword evidence="4" id="KW-0547">Nucleotide-binding</keyword>
<evidence type="ECO:0000256" key="12">
    <source>
        <dbReference type="ARBA" id="ARBA00023242"/>
    </source>
</evidence>
<feature type="compositionally biased region" description="Polar residues" evidence="14">
    <location>
        <begin position="592"/>
        <end position="608"/>
    </location>
</feature>
<dbReference type="FunFam" id="3.40.50.10810:FF:000005">
    <property type="entry name" value="Photoperiod-independent early flowering 1"/>
    <property type="match status" value="1"/>
</dbReference>
<feature type="compositionally biased region" description="Acidic residues" evidence="14">
    <location>
        <begin position="411"/>
        <end position="426"/>
    </location>
</feature>
<dbReference type="Gene3D" id="3.40.50.300">
    <property type="entry name" value="P-loop containing nucleotide triphosphate hydrolases"/>
    <property type="match status" value="1"/>
</dbReference>
<feature type="compositionally biased region" description="Basic and acidic residues" evidence="14">
    <location>
        <begin position="427"/>
        <end position="455"/>
    </location>
</feature>
<feature type="compositionally biased region" description="Basic and acidic residues" evidence="14">
    <location>
        <begin position="38"/>
        <end position="48"/>
    </location>
</feature>
<dbReference type="GO" id="GO:0003677">
    <property type="term" value="F:DNA binding"/>
    <property type="evidence" value="ECO:0007669"/>
    <property type="project" value="UniProtKB-KW"/>
</dbReference>
<accession>A0A9N9ZZH2</accession>
<feature type="domain" description="Helicase ATP-binding" evidence="15">
    <location>
        <begin position="660"/>
        <end position="825"/>
    </location>
</feature>
<dbReference type="Proteomes" id="UP001152759">
    <property type="component" value="Chromosome 1"/>
</dbReference>
<feature type="region of interest" description="Disordered" evidence="14">
    <location>
        <begin position="1"/>
        <end position="65"/>
    </location>
</feature>
<evidence type="ECO:0000313" key="18">
    <source>
        <dbReference type="EMBL" id="CAH0381167.1"/>
    </source>
</evidence>
<feature type="compositionally biased region" description="Polar residues" evidence="14">
    <location>
        <begin position="383"/>
        <end position="406"/>
    </location>
</feature>
<feature type="domain" description="Helicase C-terminal" evidence="16">
    <location>
        <begin position="1400"/>
        <end position="1550"/>
    </location>
</feature>
<dbReference type="EMBL" id="OU963862">
    <property type="protein sequence ID" value="CAH0381167.1"/>
    <property type="molecule type" value="Genomic_DNA"/>
</dbReference>
<dbReference type="InterPro" id="IPR027417">
    <property type="entry name" value="P-loop_NTPase"/>
</dbReference>
<dbReference type="GO" id="GO:0016887">
    <property type="term" value="F:ATP hydrolysis activity"/>
    <property type="evidence" value="ECO:0007669"/>
    <property type="project" value="TreeGrafter"/>
</dbReference>
<feature type="region of interest" description="Disordered" evidence="14">
    <location>
        <begin position="469"/>
        <end position="526"/>
    </location>
</feature>
<dbReference type="InterPro" id="IPR000330">
    <property type="entry name" value="SNF2_N"/>
</dbReference>
<dbReference type="GO" id="GO:0005524">
    <property type="term" value="F:ATP binding"/>
    <property type="evidence" value="ECO:0007669"/>
    <property type="project" value="UniProtKB-KW"/>
</dbReference>
<dbReference type="GO" id="GO:0010468">
    <property type="term" value="P:regulation of gene expression"/>
    <property type="evidence" value="ECO:0007669"/>
    <property type="project" value="UniProtKB-ARBA"/>
</dbReference>
<reference evidence="18" key="1">
    <citation type="submission" date="2021-12" db="EMBL/GenBank/DDBJ databases">
        <authorList>
            <person name="King R."/>
        </authorList>
    </citation>
    <scope>NUCLEOTIDE SEQUENCE</scope>
</reference>
<evidence type="ECO:0000256" key="3">
    <source>
        <dbReference type="ARBA" id="ARBA00022553"/>
    </source>
</evidence>
<organism evidence="18 19">
    <name type="scientific">Bemisia tabaci</name>
    <name type="common">Sweetpotato whitefly</name>
    <name type="synonym">Aleurodes tabaci</name>
    <dbReference type="NCBI Taxonomy" id="7038"/>
    <lineage>
        <taxon>Eukaryota</taxon>
        <taxon>Metazoa</taxon>
        <taxon>Ecdysozoa</taxon>
        <taxon>Arthropoda</taxon>
        <taxon>Hexapoda</taxon>
        <taxon>Insecta</taxon>
        <taxon>Pterygota</taxon>
        <taxon>Neoptera</taxon>
        <taxon>Paraneoptera</taxon>
        <taxon>Hemiptera</taxon>
        <taxon>Sternorrhyncha</taxon>
        <taxon>Aleyrodoidea</taxon>
        <taxon>Aleyrodidae</taxon>
        <taxon>Aleyrodinae</taxon>
        <taxon>Bemisia</taxon>
    </lineage>
</organism>
<dbReference type="PROSITE" id="PS51192">
    <property type="entry name" value="HELICASE_ATP_BIND_1"/>
    <property type="match status" value="1"/>
</dbReference>
<evidence type="ECO:0000313" key="19">
    <source>
        <dbReference type="Proteomes" id="UP001152759"/>
    </source>
</evidence>
<evidence type="ECO:0000256" key="13">
    <source>
        <dbReference type="SAM" id="Coils"/>
    </source>
</evidence>
<dbReference type="FunFam" id="1.20.120.850:FF:000012">
    <property type="entry name" value="protein PHOTOPERIOD-INDEPENDENT EARLY FLOWERING 1 isoform X3"/>
    <property type="match status" value="1"/>
</dbReference>
<dbReference type="GO" id="GO:0010557">
    <property type="term" value="P:positive regulation of macromolecule biosynthetic process"/>
    <property type="evidence" value="ECO:0007669"/>
    <property type="project" value="UniProtKB-ARBA"/>
</dbReference>
<evidence type="ECO:0000256" key="11">
    <source>
        <dbReference type="ARBA" id="ARBA00023163"/>
    </source>
</evidence>
<feature type="compositionally biased region" description="Basic and acidic residues" evidence="14">
    <location>
        <begin position="180"/>
        <end position="189"/>
    </location>
</feature>
<feature type="compositionally biased region" description="Acidic residues" evidence="14">
    <location>
        <begin position="548"/>
        <end position="569"/>
    </location>
</feature>
<evidence type="ECO:0000256" key="1">
    <source>
        <dbReference type="ARBA" id="ARBA00004123"/>
    </source>
</evidence>
<evidence type="ECO:0000256" key="9">
    <source>
        <dbReference type="ARBA" id="ARBA00023015"/>
    </source>
</evidence>
<sequence>MNDGSQMRGGGTPSRSRSGMNILAQQLGSSPTSGGARRYPDSMLDLKNRSGQVAESGGRKRKAESELYSEKARNILARKRAKLAEVKNRYTDAVAEYTFIHFKGEVNDYANWKRRPMLPQVVNYLKTFRLEPNEDLVIQPPPSVQQQPEMRISGGVPVAVSTTLPAAVARLTQQGGTPLDPEHSSDKKAIGSPRKISVSSLSPRQNSRQQSVSSFCDKSMASSDQIAEKAKQEAFVLQRISELQRDGLWAEKRLPKVSEPQRVKAHWDYLLEEMVWLAADFAQERKWKKAAAKKCARMVQKHFQEKEMAAQKQAKAAELQLKRIASFMAKEVKTFWADIEKLVEFKQKTKLEEKRKKALDQHLSFLVDQTEKFSSLVAESMNKSSNSNAATPTLQSAASSRPSTPLQAGESDGEFEPTQSSDDDEETIAKAEQEEVVDHSKEVDMLKQESELPLEDFLKSLPKDYLANRHKKLSSESEEEDESTEGLDDEYKTPEEESSDDETTITEQEKAEGGQDHAAEIENLEKDNILSLDELMAKYGAPSCDSEQVSDEEADEEDVENENEEEDKDDGLTGDSSSSETEEQCIGLKSLLDQSSPQKEVSSNASNEQADKEINDAAALAESIQPKGNTLSSTSVVTKIPFLLKHSLREYQHIGLDWLVTMFDRKLNGILADEMGLGKTIQTIALLAHLACEKGIWGPHLIVVPTSVMLNWEMEFKKWCPAFKILVYYGSQKERRLKRTGWTKNNAFHICITSYKLVIQDHQSFRRKKWKYLILDEAQNIKNFKSQRWQLLLNFQTHRRLLLTGTPLQNNLMELWSLMHFLMPEMFQSHSEFKEWFSKPVTGMIEGLSEYNDQIIKRLHKVLRPFLLRRLKSEVEKQLPKKYEHVVMCRLSNRQRYLYDDFMSRAKTKETLASGNMLSVINVLMQLRKVCNHPNLFEPRPIVSPFQMDRMELNTASLVWTPLDYDPLKHIDLQSLNFHLLTNENRMNAFSAHRCKKYCYPRKLIEEIDSAPPSPPPCPPGKLKIIQRRDLMKAKSIQSLPVADNLSLNSLVNHKTSALVNAGSKVNCDSSSPLVRQLMSQTSPGVPTPVTFKVAGTNAQLQLIQHQGQIKVMGGSELKLKVVAKSGAGGAVMSSLSGSLSKLASSVNQQNQMKPILRIHSSESAQCDGMATATSSLPGLRSSANSSFNSNSSSSISTRRKRSCNMNDICAEEKPNSCFAISEMVEAMHQERCDKLRCIARINDIRCNGFPLYGSDLVDILKCVMDQPNPSSRTQTQRHWLNLGYVNALNAWRLRHSNKYFWSISNSLDSLIRSLDDRATDLRSIFTRYLVFVPAVCAPVPRFHVSHPAPSKHLSLQHLQKVLELELLPKCDILHPIVSALLTQFPDPRLIQYDCGKLQTLDQLLRRLKSGNHRVLIFTQMTRMLDVLEAFLTYHGHIYLRLDGTTKVDQRMALMERFNGDKRIFCFILSTRSGGVGVNLTGADTVIFFDSDWNPTMDAQAQDRCHRIGQTRDVHIYRLISEKTVEENILKKANRKRLLGDIAIEGGNFTTVYFKSSTIQDLFTVDANENDAVKRMTDEYERKPSIQPSPEEITTQPEEKIGTGAMGVLENALAAAEDETDVAAAKTAKAEAAADLAEFDESIPIVDQEPTEEVSKAEQEVNNLVQQLTPVEQWAMKFMESMDMETYAEQFAQAEAEIEQQKREWEQKRLIMNEDDNSEEEVDEMLTYSSRDSRNQVTKVNMVKTNGLSKLRKRRQTDHLSPKSDTPTRVSSRLAIASSTPLQLSNGDNKSLPPNKVMTNNKLADSTPKIKSDKLLKASSNFSKQNSKPLSKTPASANVKSSKTAGQEVKRRRISSLSVQSNTINKYFTPLNTSYKIPKKMEEIDLELRDEKDDSELVTASMSDSVVHNSLVPYSNPNLVIRTRRASATTCRESVDSVEQSSVRNKRLSLSGTDVSGEP</sequence>
<dbReference type="PROSITE" id="PS51204">
    <property type="entry name" value="HSA"/>
    <property type="match status" value="1"/>
</dbReference>
<keyword evidence="5" id="KW-0378">Hydrolase</keyword>
<feature type="region of interest" description="Disordered" evidence="14">
    <location>
        <begin position="383"/>
        <end position="455"/>
    </location>
</feature>
<evidence type="ECO:0000259" key="16">
    <source>
        <dbReference type="PROSITE" id="PS51194"/>
    </source>
</evidence>
<evidence type="ECO:0000256" key="10">
    <source>
        <dbReference type="ARBA" id="ARBA00023125"/>
    </source>
</evidence>
<dbReference type="SMART" id="SM00490">
    <property type="entry name" value="HELICc"/>
    <property type="match status" value="1"/>
</dbReference>
<dbReference type="CDD" id="cd18003">
    <property type="entry name" value="DEXQc_SRCAP"/>
    <property type="match status" value="1"/>
</dbReference>
<dbReference type="InterPro" id="IPR001650">
    <property type="entry name" value="Helicase_C-like"/>
</dbReference>
<feature type="region of interest" description="Disordered" evidence="14">
    <location>
        <begin position="173"/>
        <end position="217"/>
    </location>
</feature>
<feature type="compositionally biased region" description="Basic and acidic residues" evidence="14">
    <location>
        <begin position="507"/>
        <end position="526"/>
    </location>
</feature>
<evidence type="ECO:0000256" key="2">
    <source>
        <dbReference type="ARBA" id="ARBA00009220"/>
    </source>
</evidence>
<dbReference type="PROSITE" id="PS51194">
    <property type="entry name" value="HELICASE_CTER"/>
    <property type="match status" value="1"/>
</dbReference>
<feature type="region of interest" description="Disordered" evidence="14">
    <location>
        <begin position="1937"/>
        <end position="1959"/>
    </location>
</feature>
<dbReference type="Pfam" id="PF00271">
    <property type="entry name" value="Helicase_C"/>
    <property type="match status" value="1"/>
</dbReference>
<feature type="compositionally biased region" description="Polar residues" evidence="14">
    <location>
        <begin position="1763"/>
        <end position="1789"/>
    </location>
</feature>
<feature type="compositionally biased region" description="Polar residues" evidence="14">
    <location>
        <begin position="197"/>
        <end position="217"/>
    </location>
</feature>
<dbReference type="SMART" id="SM00487">
    <property type="entry name" value="DEXDc"/>
    <property type="match status" value="1"/>
</dbReference>
<dbReference type="FunFam" id="3.40.50.300:FF:000529">
    <property type="entry name" value="helicase SRCAP isoform X1"/>
    <property type="match status" value="1"/>
</dbReference>
<feature type="coiled-coil region" evidence="13">
    <location>
        <begin position="69"/>
        <end position="96"/>
    </location>
</feature>
<evidence type="ECO:0000256" key="8">
    <source>
        <dbReference type="ARBA" id="ARBA00022853"/>
    </source>
</evidence>
<dbReference type="Gene3D" id="3.40.50.10810">
    <property type="entry name" value="Tandem AAA-ATPase domain"/>
    <property type="match status" value="1"/>
</dbReference>
<dbReference type="GO" id="GO:0006338">
    <property type="term" value="P:chromatin remodeling"/>
    <property type="evidence" value="ECO:0007669"/>
    <property type="project" value="UniProtKB-ARBA"/>
</dbReference>
<dbReference type="InterPro" id="IPR050520">
    <property type="entry name" value="INO80/SWR1_helicase"/>
</dbReference>
<feature type="compositionally biased region" description="Polar residues" evidence="14">
    <location>
        <begin position="1818"/>
        <end position="1845"/>
    </location>
</feature>
<evidence type="ECO:0000256" key="6">
    <source>
        <dbReference type="ARBA" id="ARBA00022806"/>
    </source>
</evidence>
<comment type="subcellular location">
    <subcellularLocation>
        <location evidence="1">Nucleus</location>
    </subcellularLocation>
</comment>
<evidence type="ECO:0000256" key="5">
    <source>
        <dbReference type="ARBA" id="ARBA00022801"/>
    </source>
</evidence>
<keyword evidence="11" id="KW-0804">Transcription</keyword>
<dbReference type="Pfam" id="PF07529">
    <property type="entry name" value="HSA"/>
    <property type="match status" value="1"/>
</dbReference>
<feature type="region of interest" description="Disordered" evidence="14">
    <location>
        <begin position="1740"/>
        <end position="1853"/>
    </location>
</feature>
<dbReference type="InterPro" id="IPR014012">
    <property type="entry name" value="HSA_dom"/>
</dbReference>
<protein>
    <recommendedName>
        <fullName evidence="20">Helicase domino</fullName>
    </recommendedName>
</protein>
<keyword evidence="10" id="KW-0238">DNA-binding</keyword>
<dbReference type="SUPFAM" id="SSF52540">
    <property type="entry name" value="P-loop containing nucleoside triphosphate hydrolases"/>
    <property type="match status" value="2"/>
</dbReference>
<dbReference type="SMART" id="SM00573">
    <property type="entry name" value="HSA"/>
    <property type="match status" value="1"/>
</dbReference>
<keyword evidence="8" id="KW-0156">Chromatin regulator</keyword>
<dbReference type="PANTHER" id="PTHR45685:SF1">
    <property type="entry name" value="HELICASE SRCAP"/>
    <property type="match status" value="1"/>
</dbReference>
<feature type="compositionally biased region" description="Low complexity" evidence="14">
    <location>
        <begin position="1181"/>
        <end position="1197"/>
    </location>
</feature>
<comment type="similarity">
    <text evidence="2">Belongs to the SNF2/RAD54 helicase family. SWR1 subfamily.</text>
</comment>
<gene>
    <name evidence="18" type="ORF">BEMITA_LOCUS842</name>
</gene>
<evidence type="ECO:0000256" key="4">
    <source>
        <dbReference type="ARBA" id="ARBA00022741"/>
    </source>
</evidence>